<evidence type="ECO:0000256" key="1">
    <source>
        <dbReference type="ARBA" id="ARBA00023015"/>
    </source>
</evidence>
<dbReference type="GO" id="GO:0008270">
    <property type="term" value="F:zinc ion binding"/>
    <property type="evidence" value="ECO:0007669"/>
    <property type="project" value="InterPro"/>
</dbReference>
<evidence type="ECO:0000313" key="7">
    <source>
        <dbReference type="EMBL" id="OQE22526.1"/>
    </source>
</evidence>
<comment type="caution">
    <text evidence="7">The sequence shown here is derived from an EMBL/GenBank/DDBJ whole genome shotgun (WGS) entry which is preliminary data.</text>
</comment>
<feature type="region of interest" description="Disordered" evidence="5">
    <location>
        <begin position="133"/>
        <end position="152"/>
    </location>
</feature>
<dbReference type="EMBL" id="MLKD01000010">
    <property type="protein sequence ID" value="OQE22526.1"/>
    <property type="molecule type" value="Genomic_DNA"/>
</dbReference>
<keyword evidence="8" id="KW-1185">Reference proteome</keyword>
<dbReference type="Pfam" id="PF00172">
    <property type="entry name" value="Zn_clus"/>
    <property type="match status" value="1"/>
</dbReference>
<reference evidence="8" key="1">
    <citation type="journal article" date="2017" name="Nat. Microbiol.">
        <title>Global analysis of biosynthetic gene clusters reveals vast potential of secondary metabolite production in Penicillium species.</title>
        <authorList>
            <person name="Nielsen J.C."/>
            <person name="Grijseels S."/>
            <person name="Prigent S."/>
            <person name="Ji B."/>
            <person name="Dainat J."/>
            <person name="Nielsen K.F."/>
            <person name="Frisvad J.C."/>
            <person name="Workman M."/>
            <person name="Nielsen J."/>
        </authorList>
    </citation>
    <scope>NUCLEOTIDE SEQUENCE [LARGE SCALE GENOMIC DNA]</scope>
    <source>
        <strain evidence="8">IBT 24891</strain>
    </source>
</reference>
<sequence>MRHSQFDSSGPMQGQRSVFRVPNYKSQPTVSLGTTEDPVERVYHSRRTHRKSRAGCATCKQRRVKCDEAKPHCLRCQKHGVECNYLAVPVRTRPTKHIVHRFLESRPDLISTESLASSMSLLVVADKLEELLQPSHSPSSSSPSSTSLSPPPERALEALHHFHQVTMDSGQANSQIGMMMGKVVRLAFESPLLMHGLIGVATSHLCGVLPNNSSYRVAESYHWQKAIQKYTKEVSSGLTKDNMDPLYSACILLTIHGFRLEEFNPRSSFVFSDNPEDLNWLRLQGGLRYLLERTQQWMPDSMWWAFFMQSRYEEFNYEDDRPGRVDLDPEFADLCRIDETSTVENNPYLWPLRMLTNLLALENTKENHRKYYNWMGRLETEYYDCLLQKDPPALILLAWWLALMSVVEEWWIETRIRSECTAICMKLEDSQDALVLRMLEYPAQSCGYLLRHVQERNVLEMLENPLLC</sequence>
<protein>
    <recommendedName>
        <fullName evidence="6">Zn(2)-C6 fungal-type domain-containing protein</fullName>
    </recommendedName>
</protein>
<proteinExistence type="predicted"/>
<dbReference type="OrthoDB" id="416217at2759"/>
<dbReference type="PANTHER" id="PTHR47784:SF9">
    <property type="entry name" value="ZN(II)2CYS6 TRANSCRIPTION FACTOR (EUROFUNG)"/>
    <property type="match status" value="1"/>
</dbReference>
<dbReference type="Gene3D" id="4.10.240.10">
    <property type="entry name" value="Zn(2)-C6 fungal-type DNA-binding domain"/>
    <property type="match status" value="1"/>
</dbReference>
<dbReference type="PROSITE" id="PS50048">
    <property type="entry name" value="ZN2_CY6_FUNGAL_2"/>
    <property type="match status" value="1"/>
</dbReference>
<dbReference type="SMART" id="SM00066">
    <property type="entry name" value="GAL4"/>
    <property type="match status" value="1"/>
</dbReference>
<dbReference type="GO" id="GO:0001228">
    <property type="term" value="F:DNA-binding transcription activator activity, RNA polymerase II-specific"/>
    <property type="evidence" value="ECO:0007669"/>
    <property type="project" value="TreeGrafter"/>
</dbReference>
<evidence type="ECO:0000259" key="6">
    <source>
        <dbReference type="PROSITE" id="PS50048"/>
    </source>
</evidence>
<dbReference type="PANTHER" id="PTHR47784">
    <property type="entry name" value="STEROL UPTAKE CONTROL PROTEIN 2"/>
    <property type="match status" value="1"/>
</dbReference>
<dbReference type="Proteomes" id="UP000191285">
    <property type="component" value="Unassembled WGS sequence"/>
</dbReference>
<feature type="compositionally biased region" description="Polar residues" evidence="5">
    <location>
        <begin position="24"/>
        <end position="34"/>
    </location>
</feature>
<feature type="domain" description="Zn(2)-C6 fungal-type" evidence="6">
    <location>
        <begin position="55"/>
        <end position="85"/>
    </location>
</feature>
<feature type="region of interest" description="Disordered" evidence="5">
    <location>
        <begin position="1"/>
        <end position="37"/>
    </location>
</feature>
<dbReference type="CDD" id="cd00067">
    <property type="entry name" value="GAL4"/>
    <property type="match status" value="1"/>
</dbReference>
<feature type="compositionally biased region" description="Low complexity" evidence="5">
    <location>
        <begin position="134"/>
        <end position="148"/>
    </location>
</feature>
<keyword evidence="4" id="KW-0539">Nucleus</keyword>
<keyword evidence="1" id="KW-0805">Transcription regulation</keyword>
<dbReference type="InterPro" id="IPR036864">
    <property type="entry name" value="Zn2-C6_fun-type_DNA-bd_sf"/>
</dbReference>
<evidence type="ECO:0000256" key="4">
    <source>
        <dbReference type="ARBA" id="ARBA00023242"/>
    </source>
</evidence>
<dbReference type="SUPFAM" id="SSF57701">
    <property type="entry name" value="Zn2/Cys6 DNA-binding domain"/>
    <property type="match status" value="1"/>
</dbReference>
<dbReference type="AlphaFoldDB" id="A0A1V6T8S9"/>
<evidence type="ECO:0000313" key="8">
    <source>
        <dbReference type="Proteomes" id="UP000191285"/>
    </source>
</evidence>
<dbReference type="PRINTS" id="PR00755">
    <property type="entry name" value="AFLATOXINBRP"/>
</dbReference>
<dbReference type="PROSITE" id="PS00463">
    <property type="entry name" value="ZN2_CY6_FUNGAL_1"/>
    <property type="match status" value="1"/>
</dbReference>
<gene>
    <name evidence="7" type="ORF">PENSTE_c010G10161</name>
</gene>
<dbReference type="STRING" id="303698.A0A1V6T8S9"/>
<organism evidence="7 8">
    <name type="scientific">Penicillium steckii</name>
    <dbReference type="NCBI Taxonomy" id="303698"/>
    <lineage>
        <taxon>Eukaryota</taxon>
        <taxon>Fungi</taxon>
        <taxon>Dikarya</taxon>
        <taxon>Ascomycota</taxon>
        <taxon>Pezizomycotina</taxon>
        <taxon>Eurotiomycetes</taxon>
        <taxon>Eurotiomycetidae</taxon>
        <taxon>Eurotiales</taxon>
        <taxon>Aspergillaceae</taxon>
        <taxon>Penicillium</taxon>
    </lineage>
</organism>
<dbReference type="InterPro" id="IPR053157">
    <property type="entry name" value="Sterol_Uptake_Regulator"/>
</dbReference>
<name>A0A1V6T8S9_9EURO</name>
<evidence type="ECO:0000256" key="5">
    <source>
        <dbReference type="SAM" id="MobiDB-lite"/>
    </source>
</evidence>
<feature type="compositionally biased region" description="Polar residues" evidence="5">
    <location>
        <begin position="1"/>
        <end position="16"/>
    </location>
</feature>
<dbReference type="InterPro" id="IPR001138">
    <property type="entry name" value="Zn2Cys6_DnaBD"/>
</dbReference>
<keyword evidence="3" id="KW-0804">Transcription</keyword>
<dbReference type="GO" id="GO:0003677">
    <property type="term" value="F:DNA binding"/>
    <property type="evidence" value="ECO:0007669"/>
    <property type="project" value="UniProtKB-KW"/>
</dbReference>
<accession>A0A1V6T8S9</accession>
<evidence type="ECO:0000256" key="3">
    <source>
        <dbReference type="ARBA" id="ARBA00023163"/>
    </source>
</evidence>
<evidence type="ECO:0000256" key="2">
    <source>
        <dbReference type="ARBA" id="ARBA00023125"/>
    </source>
</evidence>
<keyword evidence="2" id="KW-0238">DNA-binding</keyword>